<evidence type="ECO:0000256" key="13">
    <source>
        <dbReference type="PROSITE-ProRule" id="PRU10141"/>
    </source>
</evidence>
<evidence type="ECO:0000256" key="9">
    <source>
        <dbReference type="ARBA" id="ARBA00022840"/>
    </source>
</evidence>
<gene>
    <name evidence="18" type="ORF">SHCRBa_160_F01_R_10</name>
</gene>
<keyword evidence="7 13" id="KW-0547">Nucleotide-binding</keyword>
<dbReference type="PROSITE" id="PS51473">
    <property type="entry name" value="GNK2"/>
    <property type="match status" value="2"/>
</dbReference>
<dbReference type="InterPro" id="IPR001245">
    <property type="entry name" value="Ser-Thr/Tyr_kinase_cat_dom"/>
</dbReference>
<keyword evidence="12" id="KW-0325">Glycoprotein</keyword>
<dbReference type="Gene3D" id="3.30.430.20">
    <property type="entry name" value="Gnk2 domain, C-X8-C-X2-C motif"/>
    <property type="match status" value="2"/>
</dbReference>
<evidence type="ECO:0000256" key="5">
    <source>
        <dbReference type="ARBA" id="ARBA00022729"/>
    </source>
</evidence>
<keyword evidence="10 14" id="KW-1133">Transmembrane helix</keyword>
<evidence type="ECO:0000256" key="6">
    <source>
        <dbReference type="ARBA" id="ARBA00022737"/>
    </source>
</evidence>
<keyword evidence="4 14" id="KW-0812">Transmembrane</keyword>
<organism evidence="18">
    <name type="scientific">Saccharum hybrid cultivar R570</name>
    <dbReference type="NCBI Taxonomy" id="131158"/>
    <lineage>
        <taxon>Eukaryota</taxon>
        <taxon>Viridiplantae</taxon>
        <taxon>Streptophyta</taxon>
        <taxon>Embryophyta</taxon>
        <taxon>Tracheophyta</taxon>
        <taxon>Spermatophyta</taxon>
        <taxon>Magnoliopsida</taxon>
        <taxon>Liliopsida</taxon>
        <taxon>Poales</taxon>
        <taxon>Poaceae</taxon>
        <taxon>PACMAD clade</taxon>
        <taxon>Panicoideae</taxon>
        <taxon>Andropogonodae</taxon>
        <taxon>Andropogoneae</taxon>
        <taxon>Saccharinae</taxon>
        <taxon>Saccharum</taxon>
        <taxon>Saccharum officinarum species complex</taxon>
    </lineage>
</organism>
<dbReference type="FunFam" id="3.30.200.20:FF:000142">
    <property type="entry name" value="Cysteine-rich receptor-like protein kinase 10"/>
    <property type="match status" value="1"/>
</dbReference>
<keyword evidence="2" id="KW-0723">Serine/threonine-protein kinase</keyword>
<keyword evidence="8" id="KW-0418">Kinase</keyword>
<evidence type="ECO:0000313" key="18">
    <source>
        <dbReference type="EMBL" id="AGT15958.1"/>
    </source>
</evidence>
<keyword evidence="5 15" id="KW-0732">Signal</keyword>
<dbReference type="SUPFAM" id="SSF56112">
    <property type="entry name" value="Protein kinase-like (PK-like)"/>
    <property type="match status" value="1"/>
</dbReference>
<dbReference type="EMBL" id="KF184738">
    <property type="protein sequence ID" value="AGT15958.1"/>
    <property type="molecule type" value="Genomic_DNA"/>
</dbReference>
<keyword evidence="9 13" id="KW-0067">ATP-binding</keyword>
<evidence type="ECO:0000256" key="11">
    <source>
        <dbReference type="ARBA" id="ARBA00023136"/>
    </source>
</evidence>
<feature type="domain" description="Protein kinase" evidence="16">
    <location>
        <begin position="349"/>
        <end position="627"/>
    </location>
</feature>
<protein>
    <recommendedName>
        <fullName evidence="19">Cysteine-rich receptor-like protein kinase</fullName>
    </recommendedName>
</protein>
<feature type="chain" id="PRO_5001578903" description="Cysteine-rich receptor-like protein kinase" evidence="15">
    <location>
        <begin position="25"/>
        <end position="665"/>
    </location>
</feature>
<sequence length="665" mass="73812">MMTIGVLLVLLGLGGLVVPSPVAARTGEFCNNVKAVTASLPNKTSSSPVLFATDIVGQAPDVLYAVAMCRPDDNGTSCSNCLAYCFSQAFLNSTTCYSTYIIYTSTFAYGDYCRLFYSNDSGILAPYNNTSDDTPYEKWSGNNVTGSDVPLVAGLIRELLAKTVERAAQETPTRFATGVMDSGTNSPTVYSMAQCMPDMSAGDCRACLRRLLGTVNSTMFYRMGGQLHFIRCYFRYEAYPFDSSNPMVSVLPPSPAPPSPITPIQPHTRRTSKLWVIPTVAVPLAAIALVCFILYSRRSKRQRTAKGMRSQASRWAQDLERDQALVWQGKNSEFSIFDFHQILEATDNFSEENKLGKGGFGVVYRGRFRDGTEVAVKRLASHSGQGFVEFKNEVQLIAKLQHTNLVRLLGCCSQDEEKILVYEYLPNKSLDFFIFDENKRAILDLSKLLAIIQGIAHGLLYLHKHSRLRVIHRDLKPSNILLDSEMNPKISDFGLAKIFSSNSSEGNTTRRVVGTYGYMAPEYASEGIFSIKSDVFSFGVIILEIFSGKRNSGTQQCGEFINLLGYAWQLWEEERWTDLVDESLLPESHSPEMIRCINIALLCVQENAADRPTMAEVVAMLRSETTVMDKPKQPAYFNVRVGNDEATATESSSINYMTISVATPR</sequence>
<dbReference type="AlphaFoldDB" id="A0A059PZ26"/>
<dbReference type="GO" id="GO:0006950">
    <property type="term" value="P:response to stress"/>
    <property type="evidence" value="ECO:0007669"/>
    <property type="project" value="UniProtKB-ARBA"/>
</dbReference>
<evidence type="ECO:0000256" key="7">
    <source>
        <dbReference type="ARBA" id="ARBA00022741"/>
    </source>
</evidence>
<reference evidence="18" key="1">
    <citation type="submission" date="2013-05" db="EMBL/GenBank/DDBJ databases">
        <title>Building the sugarcane genome for biotechnology and identifying evolutionary trends.</title>
        <authorList>
            <person name="De Setta N."/>
            <person name="Monteiro-Vitorello C.B."/>
            <person name="Metcalfe C.J."/>
            <person name="Cruz G.M.Q."/>
            <person name="Del Bem L.E."/>
            <person name="Vicentini R."/>
            <person name="Nogueira F.T.S."/>
            <person name="Campos R.A."/>
            <person name="Nunes S.L."/>
            <person name="Turrini P.C.G."/>
            <person name="Vieira A.P."/>
            <person name="Cruz E.A.O."/>
            <person name="Correa T.C.S."/>
            <person name="Hotta C.T."/>
            <person name="de Mello-Varani A."/>
            <person name="Vautrin S."/>
            <person name="Trindade A.S."/>
            <person name="Vilela M.M."/>
            <person name="Horta C.L."/>
            <person name="Sato P.M."/>
            <person name="de Andrade R.F."/>
            <person name="Nishiyama M.Y."/>
            <person name="Cardoso-Silva C.B."/>
            <person name="Scortecci K.C."/>
            <person name="Garcia A.A.F."/>
            <person name="Carneiro M.S."/>
            <person name="Kim C."/>
            <person name="Paterson A.H."/>
            <person name="Berges H."/>
            <person name="D'Hont A."/>
            <person name="de-Souza A.P."/>
            <person name="Souza G.M."/>
            <person name="Vincentz M."/>
            <person name="Kitajima J.P."/>
            <person name="Van Sluys M.-A."/>
        </authorList>
    </citation>
    <scope>NUCLEOTIDE SEQUENCE</scope>
</reference>
<dbReference type="PROSITE" id="PS50011">
    <property type="entry name" value="PROTEIN_KINASE_DOM"/>
    <property type="match status" value="1"/>
</dbReference>
<keyword evidence="6" id="KW-0677">Repeat</keyword>
<dbReference type="CDD" id="cd23509">
    <property type="entry name" value="Gnk2-like"/>
    <property type="match status" value="2"/>
</dbReference>
<dbReference type="InterPro" id="IPR002902">
    <property type="entry name" value="GNK2"/>
</dbReference>
<evidence type="ECO:0000259" key="16">
    <source>
        <dbReference type="PROSITE" id="PS50011"/>
    </source>
</evidence>
<feature type="binding site" evidence="13">
    <location>
        <position position="377"/>
    </location>
    <ligand>
        <name>ATP</name>
        <dbReference type="ChEBI" id="CHEBI:30616"/>
    </ligand>
</feature>
<dbReference type="InterPro" id="IPR011009">
    <property type="entry name" value="Kinase-like_dom_sf"/>
</dbReference>
<feature type="transmembrane region" description="Helical" evidence="14">
    <location>
        <begin position="274"/>
        <end position="295"/>
    </location>
</feature>
<feature type="signal peptide" evidence="15">
    <location>
        <begin position="1"/>
        <end position="24"/>
    </location>
</feature>
<dbReference type="Pfam" id="PF01657">
    <property type="entry name" value="Stress-antifung"/>
    <property type="match status" value="2"/>
</dbReference>
<dbReference type="InterPro" id="IPR017441">
    <property type="entry name" value="Protein_kinase_ATP_BS"/>
</dbReference>
<evidence type="ECO:0000256" key="12">
    <source>
        <dbReference type="ARBA" id="ARBA00023180"/>
    </source>
</evidence>
<evidence type="ECO:0000256" key="4">
    <source>
        <dbReference type="ARBA" id="ARBA00022692"/>
    </source>
</evidence>
<dbReference type="Gene3D" id="3.30.200.20">
    <property type="entry name" value="Phosphorylase Kinase, domain 1"/>
    <property type="match status" value="1"/>
</dbReference>
<dbReference type="CDD" id="cd14066">
    <property type="entry name" value="STKc_IRAK"/>
    <property type="match status" value="1"/>
</dbReference>
<evidence type="ECO:0000256" key="10">
    <source>
        <dbReference type="ARBA" id="ARBA00022989"/>
    </source>
</evidence>
<dbReference type="PANTHER" id="PTHR27002:SF345">
    <property type="entry name" value="PROTEIN KINASE DOMAIN-CONTAINING PROTEIN"/>
    <property type="match status" value="1"/>
</dbReference>
<accession>A0A059PZ26</accession>
<evidence type="ECO:0000256" key="3">
    <source>
        <dbReference type="ARBA" id="ARBA00022679"/>
    </source>
</evidence>
<name>A0A059PZ26_9POAL</name>
<dbReference type="SMART" id="SM00220">
    <property type="entry name" value="S_TKc"/>
    <property type="match status" value="1"/>
</dbReference>
<dbReference type="GO" id="GO:0004674">
    <property type="term" value="F:protein serine/threonine kinase activity"/>
    <property type="evidence" value="ECO:0007669"/>
    <property type="project" value="UniProtKB-KW"/>
</dbReference>
<dbReference type="Gene3D" id="1.10.510.10">
    <property type="entry name" value="Transferase(Phosphotransferase) domain 1"/>
    <property type="match status" value="1"/>
</dbReference>
<dbReference type="InterPro" id="IPR038408">
    <property type="entry name" value="GNK2_sf"/>
</dbReference>
<dbReference type="PROSITE" id="PS00107">
    <property type="entry name" value="PROTEIN_KINASE_ATP"/>
    <property type="match status" value="1"/>
</dbReference>
<keyword evidence="3" id="KW-0808">Transferase</keyword>
<evidence type="ECO:0000256" key="1">
    <source>
        <dbReference type="ARBA" id="ARBA00004167"/>
    </source>
</evidence>
<dbReference type="InterPro" id="IPR008271">
    <property type="entry name" value="Ser/Thr_kinase_AS"/>
</dbReference>
<feature type="domain" description="Gnk2-homologous" evidence="17">
    <location>
        <begin position="11"/>
        <end position="122"/>
    </location>
</feature>
<dbReference type="GO" id="GO:0005524">
    <property type="term" value="F:ATP binding"/>
    <property type="evidence" value="ECO:0007669"/>
    <property type="project" value="UniProtKB-UniRule"/>
</dbReference>
<evidence type="ECO:0000256" key="8">
    <source>
        <dbReference type="ARBA" id="ARBA00022777"/>
    </source>
</evidence>
<evidence type="ECO:0008006" key="19">
    <source>
        <dbReference type="Google" id="ProtNLM"/>
    </source>
</evidence>
<evidence type="ECO:0000256" key="14">
    <source>
        <dbReference type="SAM" id="Phobius"/>
    </source>
</evidence>
<comment type="subcellular location">
    <subcellularLocation>
        <location evidence="1">Membrane</location>
        <topology evidence="1">Single-pass membrane protein</topology>
    </subcellularLocation>
</comment>
<dbReference type="PANTHER" id="PTHR27002">
    <property type="entry name" value="RECEPTOR-LIKE SERINE/THREONINE-PROTEIN KINASE SD1-8"/>
    <property type="match status" value="1"/>
</dbReference>
<dbReference type="FunFam" id="1.10.510.10:FF:000129">
    <property type="entry name" value="cysteine-rich receptor-like protein kinase 10"/>
    <property type="match status" value="1"/>
</dbReference>
<keyword evidence="11 14" id="KW-0472">Membrane</keyword>
<evidence type="ECO:0000256" key="15">
    <source>
        <dbReference type="SAM" id="SignalP"/>
    </source>
</evidence>
<dbReference type="GO" id="GO:0005886">
    <property type="term" value="C:plasma membrane"/>
    <property type="evidence" value="ECO:0007669"/>
    <property type="project" value="TreeGrafter"/>
</dbReference>
<dbReference type="Pfam" id="PF07714">
    <property type="entry name" value="PK_Tyr_Ser-Thr"/>
    <property type="match status" value="1"/>
</dbReference>
<evidence type="ECO:0000256" key="2">
    <source>
        <dbReference type="ARBA" id="ARBA00022527"/>
    </source>
</evidence>
<dbReference type="PROSITE" id="PS00108">
    <property type="entry name" value="PROTEIN_KINASE_ST"/>
    <property type="match status" value="1"/>
</dbReference>
<feature type="domain" description="Gnk2-homologous" evidence="17">
    <location>
        <begin position="132"/>
        <end position="241"/>
    </location>
</feature>
<evidence type="ECO:0000259" key="17">
    <source>
        <dbReference type="PROSITE" id="PS51473"/>
    </source>
</evidence>
<dbReference type="InterPro" id="IPR000719">
    <property type="entry name" value="Prot_kinase_dom"/>
</dbReference>
<proteinExistence type="predicted"/>